<dbReference type="Pfam" id="PF01738">
    <property type="entry name" value="DLH"/>
    <property type="match status" value="1"/>
</dbReference>
<keyword evidence="2" id="KW-0378">Hydrolase</keyword>
<dbReference type="Gene3D" id="3.40.50.1820">
    <property type="entry name" value="alpha/beta hydrolase"/>
    <property type="match status" value="1"/>
</dbReference>
<dbReference type="InterPro" id="IPR002925">
    <property type="entry name" value="Dienelactn_hydro"/>
</dbReference>
<comment type="caution">
    <text evidence="2">The sequence shown here is derived from an EMBL/GenBank/DDBJ whole genome shotgun (WGS) entry which is preliminary data.</text>
</comment>
<feature type="domain" description="Dienelactone hydrolase" evidence="1">
    <location>
        <begin position="36"/>
        <end position="251"/>
    </location>
</feature>
<organism evidence="2 3">
    <name type="scientific">Polychaeton citri CBS 116435</name>
    <dbReference type="NCBI Taxonomy" id="1314669"/>
    <lineage>
        <taxon>Eukaryota</taxon>
        <taxon>Fungi</taxon>
        <taxon>Dikarya</taxon>
        <taxon>Ascomycota</taxon>
        <taxon>Pezizomycotina</taxon>
        <taxon>Dothideomycetes</taxon>
        <taxon>Dothideomycetidae</taxon>
        <taxon>Capnodiales</taxon>
        <taxon>Capnodiaceae</taxon>
        <taxon>Polychaeton</taxon>
    </lineage>
</organism>
<protein>
    <submittedName>
        <fullName evidence="2">Dienelactone hydrolase family protein</fullName>
    </submittedName>
</protein>
<dbReference type="OrthoDB" id="10019231at2759"/>
<name>A0A9P4UN05_9PEZI</name>
<sequence length="255" mass="28146">MSVPDCCVKGFKWDGVPTGGTAKLGTNDCYLAGNDPDTAILLIHDLLGWKFPNTRLLADHYAAEVGATVYVPDFFGGEDVPVDKILAEKFHEFDLPGFVGRNTRAIREPEIFACARELRAKHRKVGAVGFCFGGWAVFRLGSKGNDGLVDAISTGHPTWLTKEDIDDVAVPTQVLGPEFDNQFDPELKAYLFQRMVVEEGGGARGRVKVPFEYRHFPGAAHACFSRGDPQKEGEREALVRGKDAAVAWFRERLKF</sequence>
<dbReference type="InterPro" id="IPR029058">
    <property type="entry name" value="AB_hydrolase_fold"/>
</dbReference>
<evidence type="ECO:0000313" key="3">
    <source>
        <dbReference type="Proteomes" id="UP000799441"/>
    </source>
</evidence>
<dbReference type="PANTHER" id="PTHR17630">
    <property type="entry name" value="DIENELACTONE HYDROLASE"/>
    <property type="match status" value="1"/>
</dbReference>
<dbReference type="SUPFAM" id="SSF53474">
    <property type="entry name" value="alpha/beta-Hydrolases"/>
    <property type="match status" value="1"/>
</dbReference>
<gene>
    <name evidence="2" type="ORF">K431DRAFT_286025</name>
</gene>
<dbReference type="AlphaFoldDB" id="A0A9P4UN05"/>
<proteinExistence type="predicted"/>
<dbReference type="Proteomes" id="UP000799441">
    <property type="component" value="Unassembled WGS sequence"/>
</dbReference>
<dbReference type="EMBL" id="MU003802">
    <property type="protein sequence ID" value="KAF2720179.1"/>
    <property type="molecule type" value="Genomic_DNA"/>
</dbReference>
<evidence type="ECO:0000313" key="2">
    <source>
        <dbReference type="EMBL" id="KAF2720179.1"/>
    </source>
</evidence>
<keyword evidence="3" id="KW-1185">Reference proteome</keyword>
<reference evidence="2" key="1">
    <citation type="journal article" date="2020" name="Stud. Mycol.">
        <title>101 Dothideomycetes genomes: a test case for predicting lifestyles and emergence of pathogens.</title>
        <authorList>
            <person name="Haridas S."/>
            <person name="Albert R."/>
            <person name="Binder M."/>
            <person name="Bloem J."/>
            <person name="Labutti K."/>
            <person name="Salamov A."/>
            <person name="Andreopoulos B."/>
            <person name="Baker S."/>
            <person name="Barry K."/>
            <person name="Bills G."/>
            <person name="Bluhm B."/>
            <person name="Cannon C."/>
            <person name="Castanera R."/>
            <person name="Culley D."/>
            <person name="Daum C."/>
            <person name="Ezra D."/>
            <person name="Gonzalez J."/>
            <person name="Henrissat B."/>
            <person name="Kuo A."/>
            <person name="Liang C."/>
            <person name="Lipzen A."/>
            <person name="Lutzoni F."/>
            <person name="Magnuson J."/>
            <person name="Mondo S."/>
            <person name="Nolan M."/>
            <person name="Ohm R."/>
            <person name="Pangilinan J."/>
            <person name="Park H.-J."/>
            <person name="Ramirez L."/>
            <person name="Alfaro M."/>
            <person name="Sun H."/>
            <person name="Tritt A."/>
            <person name="Yoshinaga Y."/>
            <person name="Zwiers L.-H."/>
            <person name="Turgeon B."/>
            <person name="Goodwin S."/>
            <person name="Spatafora J."/>
            <person name="Crous P."/>
            <person name="Grigoriev I."/>
        </authorList>
    </citation>
    <scope>NUCLEOTIDE SEQUENCE</scope>
    <source>
        <strain evidence="2">CBS 116435</strain>
    </source>
</reference>
<accession>A0A9P4UN05</accession>
<evidence type="ECO:0000259" key="1">
    <source>
        <dbReference type="Pfam" id="PF01738"/>
    </source>
</evidence>
<dbReference type="PANTHER" id="PTHR17630:SF55">
    <property type="entry name" value="DIENELACTONE HYDROLASE FAMILY PROTEIN (AFU_ORTHOLOGUE AFUA_1G01900)"/>
    <property type="match status" value="1"/>
</dbReference>
<dbReference type="GO" id="GO:0016787">
    <property type="term" value="F:hydrolase activity"/>
    <property type="evidence" value="ECO:0007669"/>
    <property type="project" value="UniProtKB-KW"/>
</dbReference>